<evidence type="ECO:0008006" key="4">
    <source>
        <dbReference type="Google" id="ProtNLM"/>
    </source>
</evidence>
<feature type="transmembrane region" description="Helical" evidence="1">
    <location>
        <begin position="157"/>
        <end position="175"/>
    </location>
</feature>
<feature type="transmembrane region" description="Helical" evidence="1">
    <location>
        <begin position="123"/>
        <end position="145"/>
    </location>
</feature>
<accession>A0A7W6ZSQ1</accession>
<evidence type="ECO:0000313" key="2">
    <source>
        <dbReference type="EMBL" id="MBB4567830.1"/>
    </source>
</evidence>
<comment type="caution">
    <text evidence="2">The sequence shown here is derived from an EMBL/GenBank/DDBJ whole genome shotgun (WGS) entry which is preliminary data.</text>
</comment>
<keyword evidence="1" id="KW-0812">Transmembrane</keyword>
<protein>
    <recommendedName>
        <fullName evidence="4">DUF1109 family protein</fullName>
    </recommendedName>
</protein>
<name>A0A7W6ZSQ1_9HYPH</name>
<keyword evidence="3" id="KW-1185">Reference proteome</keyword>
<dbReference type="AlphaFoldDB" id="A0A7W6ZSQ1"/>
<dbReference type="InterPro" id="IPR009495">
    <property type="entry name" value="NrsF"/>
</dbReference>
<feature type="transmembrane region" description="Helical" evidence="1">
    <location>
        <begin position="187"/>
        <end position="205"/>
    </location>
</feature>
<dbReference type="RefSeq" id="WP_028751591.1">
    <property type="nucleotide sequence ID" value="NZ_JACIIG010000004.1"/>
</dbReference>
<feature type="transmembrane region" description="Helical" evidence="1">
    <location>
        <begin position="58"/>
        <end position="77"/>
    </location>
</feature>
<dbReference type="Proteomes" id="UP000543836">
    <property type="component" value="Unassembled WGS sequence"/>
</dbReference>
<feature type="transmembrane region" description="Helical" evidence="1">
    <location>
        <begin position="89"/>
        <end position="111"/>
    </location>
</feature>
<evidence type="ECO:0000256" key="1">
    <source>
        <dbReference type="SAM" id="Phobius"/>
    </source>
</evidence>
<keyword evidence="1" id="KW-0472">Membrane</keyword>
<gene>
    <name evidence="2" type="ORF">GGE60_001941</name>
</gene>
<dbReference type="OrthoDB" id="9816468at2"/>
<sequence>MKTDDLINLLAQDAPVRTRIGQALTLAVIGGILISGTIFFAAIGFRADIGSATETVRFLFKFVVTLALAVTAGAVVFRIGRPGVSLRPWGWTLFAAPLLLAAAATAEMMVMPPDSWGARMIGHNARFCLTFIPLLSIGPLACFLFALRQGAPENPGAAGAVAGLAASGIAATFYASNCTDDSPLFVLLWYPIAIALVTAVGYVIGKRVLRW</sequence>
<organism evidence="2 3">
    <name type="scientific">Rhizobium leucaenae</name>
    <dbReference type="NCBI Taxonomy" id="29450"/>
    <lineage>
        <taxon>Bacteria</taxon>
        <taxon>Pseudomonadati</taxon>
        <taxon>Pseudomonadota</taxon>
        <taxon>Alphaproteobacteria</taxon>
        <taxon>Hyphomicrobiales</taxon>
        <taxon>Rhizobiaceae</taxon>
        <taxon>Rhizobium/Agrobacterium group</taxon>
        <taxon>Rhizobium</taxon>
    </lineage>
</organism>
<reference evidence="2 3" key="1">
    <citation type="submission" date="2020-08" db="EMBL/GenBank/DDBJ databases">
        <title>Genomic Encyclopedia of Type Strains, Phase IV (KMG-V): Genome sequencing to study the core and pangenomes of soil and plant-associated prokaryotes.</title>
        <authorList>
            <person name="Whitman W."/>
        </authorList>
    </citation>
    <scope>NUCLEOTIDE SEQUENCE [LARGE SCALE GENOMIC DNA]</scope>
    <source>
        <strain evidence="2 3">SEMIA 492</strain>
    </source>
</reference>
<evidence type="ECO:0000313" key="3">
    <source>
        <dbReference type="Proteomes" id="UP000543836"/>
    </source>
</evidence>
<keyword evidence="1" id="KW-1133">Transmembrane helix</keyword>
<dbReference type="Pfam" id="PF06532">
    <property type="entry name" value="NrsF"/>
    <property type="match status" value="1"/>
</dbReference>
<proteinExistence type="predicted"/>
<dbReference type="EMBL" id="JACIIG010000004">
    <property type="protein sequence ID" value="MBB4567830.1"/>
    <property type="molecule type" value="Genomic_DNA"/>
</dbReference>
<dbReference type="GeneID" id="32528980"/>
<feature type="transmembrane region" description="Helical" evidence="1">
    <location>
        <begin position="23"/>
        <end position="46"/>
    </location>
</feature>